<dbReference type="AlphaFoldDB" id="A0A6G6Y8R1"/>
<reference evidence="2 3" key="1">
    <citation type="submission" date="2020-02" db="EMBL/GenBank/DDBJ databases">
        <authorList>
            <person name="Zheng R.K."/>
            <person name="Sun C.M."/>
        </authorList>
    </citation>
    <scope>NUCLEOTIDE SEQUENCE [LARGE SCALE GENOMIC DNA]</scope>
    <source>
        <strain evidence="3">zrk23</strain>
    </source>
</reference>
<sequence length="134" mass="13724">MKRFLALGCAAFGICLATPAAAQISAEGNVAKLDGDWGGEIGLGYDAPLVPGLVDFSIGGGTFIHDGQDDTEVDLYARAEAKASVADTFALGAGARFGGDLDFYGTVEVPLSPLLKLKGNVGADYFAAGLRFGF</sequence>
<protein>
    <recommendedName>
        <fullName evidence="4">Outer membrane protein beta-barrel domain-containing protein</fullName>
    </recommendedName>
</protein>
<dbReference type="RefSeq" id="WP_165328250.1">
    <property type="nucleotide sequence ID" value="NZ_CP049109.1"/>
</dbReference>
<keyword evidence="1" id="KW-0732">Signal</keyword>
<proteinExistence type="predicted"/>
<name>A0A6G6Y8R1_9SPHN</name>
<evidence type="ECO:0000256" key="1">
    <source>
        <dbReference type="SAM" id="SignalP"/>
    </source>
</evidence>
<organism evidence="2 3">
    <name type="scientific">Stakelama tenebrarum</name>
    <dbReference type="NCBI Taxonomy" id="2711215"/>
    <lineage>
        <taxon>Bacteria</taxon>
        <taxon>Pseudomonadati</taxon>
        <taxon>Pseudomonadota</taxon>
        <taxon>Alphaproteobacteria</taxon>
        <taxon>Sphingomonadales</taxon>
        <taxon>Sphingomonadaceae</taxon>
        <taxon>Stakelama</taxon>
    </lineage>
</organism>
<dbReference type="KEGG" id="spzr:G5C33_17075"/>
<feature type="chain" id="PRO_5026184909" description="Outer membrane protein beta-barrel domain-containing protein" evidence="1">
    <location>
        <begin position="23"/>
        <end position="134"/>
    </location>
</feature>
<feature type="signal peptide" evidence="1">
    <location>
        <begin position="1"/>
        <end position="22"/>
    </location>
</feature>
<evidence type="ECO:0000313" key="3">
    <source>
        <dbReference type="Proteomes" id="UP000501568"/>
    </source>
</evidence>
<evidence type="ECO:0008006" key="4">
    <source>
        <dbReference type="Google" id="ProtNLM"/>
    </source>
</evidence>
<dbReference type="Proteomes" id="UP000501568">
    <property type="component" value="Chromosome"/>
</dbReference>
<keyword evidence="3" id="KW-1185">Reference proteome</keyword>
<evidence type="ECO:0000313" key="2">
    <source>
        <dbReference type="EMBL" id="QIG81324.1"/>
    </source>
</evidence>
<dbReference type="EMBL" id="CP049109">
    <property type="protein sequence ID" value="QIG81324.1"/>
    <property type="molecule type" value="Genomic_DNA"/>
</dbReference>
<gene>
    <name evidence="2" type="ORF">G5C33_17075</name>
</gene>
<accession>A0A6G6Y8R1</accession>